<dbReference type="InterPro" id="IPR022742">
    <property type="entry name" value="Hydrolase_4"/>
</dbReference>
<dbReference type="GO" id="GO:0016787">
    <property type="term" value="F:hydrolase activity"/>
    <property type="evidence" value="ECO:0007669"/>
    <property type="project" value="UniProtKB-KW"/>
</dbReference>
<keyword evidence="2" id="KW-0378">Hydrolase</keyword>
<sequence>MQVEEDILGPGYEAIVLPMEDDDEGEVVATLVRRRAPGGSRRAVLYLHGFTDYFFQTHLADFFTAKGINFYALDLRKYGRSLRPHQTRGLVRSVTDYFPELDEAVRVIRELDGNDHLILNAHSTGGLVASLWADRVRGRGRVQALILNSPFLDLNVPAPVRGLADLIKRGVARAPVRAVLPIVLTTAYGMSLHTDHHGEWTYDLEWKPIEGFAVHATWIGAIRRAQRRLHAGLAVDVPVLVMCASKGLRLTAYTPEAMEADVVLDPAQIALWSTSIGPHVTCVRIPNGVHDLVLSAKPVRARVFDQMDRWMTTFADTQAHPPAMETT</sequence>
<name>A0A919RHW0_9ACTN</name>
<dbReference type="Proteomes" id="UP000606172">
    <property type="component" value="Unassembled WGS sequence"/>
</dbReference>
<reference evidence="2" key="1">
    <citation type="submission" date="2021-01" db="EMBL/GenBank/DDBJ databases">
        <title>Whole genome shotgun sequence of Sinosporangium siamense NBRC 109515.</title>
        <authorList>
            <person name="Komaki H."/>
            <person name="Tamura T."/>
        </authorList>
    </citation>
    <scope>NUCLEOTIDE SEQUENCE</scope>
    <source>
        <strain evidence="2">NBRC 109515</strain>
    </source>
</reference>
<dbReference type="AlphaFoldDB" id="A0A919RHW0"/>
<keyword evidence="3" id="KW-1185">Reference proteome</keyword>
<protein>
    <submittedName>
        <fullName evidence="2">Alpha/beta hydrolase</fullName>
    </submittedName>
</protein>
<dbReference type="EMBL" id="BOOW01000015">
    <property type="protein sequence ID" value="GII92261.1"/>
    <property type="molecule type" value="Genomic_DNA"/>
</dbReference>
<evidence type="ECO:0000313" key="2">
    <source>
        <dbReference type="EMBL" id="GII92261.1"/>
    </source>
</evidence>
<dbReference type="Gene3D" id="3.40.50.1820">
    <property type="entry name" value="alpha/beta hydrolase"/>
    <property type="match status" value="1"/>
</dbReference>
<accession>A0A919RHW0</accession>
<dbReference type="RefSeq" id="WP_204024933.1">
    <property type="nucleotide sequence ID" value="NZ_BOOW01000015.1"/>
</dbReference>
<dbReference type="InterPro" id="IPR029058">
    <property type="entry name" value="AB_hydrolase_fold"/>
</dbReference>
<evidence type="ECO:0000313" key="3">
    <source>
        <dbReference type="Proteomes" id="UP000606172"/>
    </source>
</evidence>
<dbReference type="SUPFAM" id="SSF53474">
    <property type="entry name" value="alpha/beta-Hydrolases"/>
    <property type="match status" value="1"/>
</dbReference>
<organism evidence="2 3">
    <name type="scientific">Sinosporangium siamense</name>
    <dbReference type="NCBI Taxonomy" id="1367973"/>
    <lineage>
        <taxon>Bacteria</taxon>
        <taxon>Bacillati</taxon>
        <taxon>Actinomycetota</taxon>
        <taxon>Actinomycetes</taxon>
        <taxon>Streptosporangiales</taxon>
        <taxon>Streptosporangiaceae</taxon>
        <taxon>Sinosporangium</taxon>
    </lineage>
</organism>
<feature type="domain" description="Serine aminopeptidase S33" evidence="1">
    <location>
        <begin position="40"/>
        <end position="243"/>
    </location>
</feature>
<gene>
    <name evidence="2" type="ORF">Ssi02_24920</name>
</gene>
<dbReference type="Pfam" id="PF12146">
    <property type="entry name" value="Hydrolase_4"/>
    <property type="match status" value="1"/>
</dbReference>
<evidence type="ECO:0000259" key="1">
    <source>
        <dbReference type="Pfam" id="PF12146"/>
    </source>
</evidence>
<dbReference type="PANTHER" id="PTHR11614">
    <property type="entry name" value="PHOSPHOLIPASE-RELATED"/>
    <property type="match status" value="1"/>
</dbReference>
<comment type="caution">
    <text evidence="2">The sequence shown here is derived from an EMBL/GenBank/DDBJ whole genome shotgun (WGS) entry which is preliminary data.</text>
</comment>
<dbReference type="InterPro" id="IPR051044">
    <property type="entry name" value="MAG_DAG_Lipase"/>
</dbReference>
<proteinExistence type="predicted"/>